<evidence type="ECO:0000256" key="5">
    <source>
        <dbReference type="PROSITE-ProRule" id="PRU00175"/>
    </source>
</evidence>
<dbReference type="CDD" id="cd16462">
    <property type="entry name" value="RING-H2_Pep3p-like"/>
    <property type="match status" value="1"/>
</dbReference>
<organism evidence="8 9">
    <name type="scientific">Fasciola hepatica</name>
    <name type="common">Liver fluke</name>
    <dbReference type="NCBI Taxonomy" id="6192"/>
    <lineage>
        <taxon>Eukaryota</taxon>
        <taxon>Metazoa</taxon>
        <taxon>Spiralia</taxon>
        <taxon>Lophotrochozoa</taxon>
        <taxon>Platyhelminthes</taxon>
        <taxon>Trematoda</taxon>
        <taxon>Digenea</taxon>
        <taxon>Plagiorchiida</taxon>
        <taxon>Echinostomata</taxon>
        <taxon>Echinostomatoidea</taxon>
        <taxon>Fasciolidae</taxon>
        <taxon>Fasciola</taxon>
    </lineage>
</organism>
<evidence type="ECO:0000259" key="7">
    <source>
        <dbReference type="PROSITE" id="PS50089"/>
    </source>
</evidence>
<comment type="caution">
    <text evidence="8">The sequence shown here is derived from an EMBL/GenBank/DDBJ whole genome shotgun (WGS) entry which is preliminary data.</text>
</comment>
<evidence type="ECO:0000313" key="8">
    <source>
        <dbReference type="EMBL" id="THD21362.1"/>
    </source>
</evidence>
<accession>A0A4E0RV54</accession>
<dbReference type="Pfam" id="PF05131">
    <property type="entry name" value="Pep3_Vps18"/>
    <property type="match status" value="1"/>
</dbReference>
<gene>
    <name evidence="8" type="ORF">D915_007689</name>
</gene>
<dbReference type="InterPro" id="IPR001841">
    <property type="entry name" value="Znf_RING"/>
</dbReference>
<feature type="region of interest" description="Disordered" evidence="6">
    <location>
        <begin position="245"/>
        <end position="277"/>
    </location>
</feature>
<dbReference type="GO" id="GO:0008270">
    <property type="term" value="F:zinc ion binding"/>
    <property type="evidence" value="ECO:0007669"/>
    <property type="project" value="UniProtKB-KW"/>
</dbReference>
<dbReference type="GO" id="GO:0030897">
    <property type="term" value="C:HOPS complex"/>
    <property type="evidence" value="ECO:0007669"/>
    <property type="project" value="TreeGrafter"/>
</dbReference>
<evidence type="ECO:0000256" key="1">
    <source>
        <dbReference type="ARBA" id="ARBA00004492"/>
    </source>
</evidence>
<comment type="subcellular location">
    <subcellularLocation>
        <location evidence="1">Late endosome membrane</location>
        <topology evidence="1">Peripheral membrane protein</topology>
        <orientation evidence="1">Cytoplasmic side</orientation>
    </subcellularLocation>
</comment>
<dbReference type="SUPFAM" id="SSF57850">
    <property type="entry name" value="RING/U-box"/>
    <property type="match status" value="1"/>
</dbReference>
<dbReference type="EMBL" id="JXXN02003611">
    <property type="protein sequence ID" value="THD21362.1"/>
    <property type="molecule type" value="Genomic_DNA"/>
</dbReference>
<dbReference type="GO" id="GO:0007033">
    <property type="term" value="P:vacuole organization"/>
    <property type="evidence" value="ECO:0007669"/>
    <property type="project" value="TreeGrafter"/>
</dbReference>
<keyword evidence="2" id="KW-0479">Metal-binding</keyword>
<dbReference type="GO" id="GO:0030674">
    <property type="term" value="F:protein-macromolecule adaptor activity"/>
    <property type="evidence" value="ECO:0007669"/>
    <property type="project" value="TreeGrafter"/>
</dbReference>
<keyword evidence="3 5" id="KW-0863">Zinc-finger</keyword>
<sequence length="1042" mass="116942">MQSGVNFYTNWGMKKVKILTKAKDMLIDSVAWNKHNTDQNSTQEILIGTNDGVIYETLLISDEGRFISNVLEQYWRQMINLGHSVNGLEVIRFPPGSASVLVGEPQRCVILATTPVRMYQFAGWINPTGPCSKLPHFSSSSPPTESPVNQTLGMNVADTCLQIGPASQTGIFPGTSVGLYYGVFSSDEKLPTGSKVTEFPHSFGYSDLKLYQSREAELPDKFAWMTGPGVYLGYLKSEQLALPPYSTGPSNPSDSYAVSAGNKDTQNTSIPSEQQQTISETQDVFSGRGVNMTKNTKLLPYPLLRLVERPGTPLGICLTAFHVIIAYGDRVKAVNLVDDRTVCSLPLLTELGEARALGVCRDPVTETVWIFGSQGVAQMKVNNELCRIWQIYLRRGQFQLARHFCQTTTQKDTVNIREAEHCFDQGDFIRSANLFANTSAPFEELALRFSQVSVQKSASLSPVPQGLAVMDDHDILDAILHGVDGAGTARMPKLMSGACQSNLEMSIAASAPLKTLISSRLNELIANQSKSSDGKPGLKSDKSWSSPAKVSQLMVLTLWLAEILLSELGYLREALFREKDEIHQTRLQTISNEFRQLFTRSEVLKLLPDIKVLLYELIESYGNHEEMVFMTELMGDYSRLVDHYMRLGLYKEALNTFVSEPSCLDRMYEHAVTLVRHEPERVVEIWLRLGKRLNPARLLPAILLLAPPHAIRYLQTTVERQTCEQAVHHLLIWLYARTNGVTAQDSQSKDYLFNYLENAGAENLENLVSFGESGNLWELSQTLMNNDLVFPNSNQHTLNATAHQGAPNQIALPFDPGFALRTCKEVGHLPGIIYLLKLMGMHQQALQTALQAKMNGLAKEIAKTETLSKEKRRVLWTELARHVIVNQSCPQEATQLLRESSLLKLEDILPCFHEFVTIDEFKDAICSSLDSYHERIENVRRETKFIMKSMNALRKQLNGLRCRYELLSAGDRCGQCGHVLFTRSFYVFNCGHLFHTNCLIELNGNEIADEDCPRCGRRAIEDIDVLFLPDAKEYEKTQEIWD</sequence>
<evidence type="ECO:0000256" key="3">
    <source>
        <dbReference type="ARBA" id="ARBA00022771"/>
    </source>
</evidence>
<evidence type="ECO:0000313" key="9">
    <source>
        <dbReference type="Proteomes" id="UP000230066"/>
    </source>
</evidence>
<dbReference type="GO" id="GO:0006904">
    <property type="term" value="P:vesicle docking involved in exocytosis"/>
    <property type="evidence" value="ECO:0007669"/>
    <property type="project" value="TreeGrafter"/>
</dbReference>
<dbReference type="PANTHER" id="PTHR23323:SF26">
    <property type="entry name" value="VACUOLAR PROTEIN SORTING-ASSOCIATED PROTEIN 18 HOMOLOG"/>
    <property type="match status" value="1"/>
</dbReference>
<protein>
    <submittedName>
        <fullName evidence="8">Vacuolar protein sorting-associated protein 18</fullName>
    </submittedName>
</protein>
<name>A0A4E0RV54_FASHE</name>
<dbReference type="InterPro" id="IPR007810">
    <property type="entry name" value="Pep3/Vps18_beta-prop"/>
</dbReference>
<dbReference type="GO" id="GO:0048284">
    <property type="term" value="P:organelle fusion"/>
    <property type="evidence" value="ECO:0007669"/>
    <property type="project" value="TreeGrafter"/>
</dbReference>
<reference evidence="8" key="1">
    <citation type="submission" date="2019-03" db="EMBL/GenBank/DDBJ databases">
        <title>Improved annotation for the trematode Fasciola hepatica.</title>
        <authorList>
            <person name="Choi Y.-J."/>
            <person name="Martin J."/>
            <person name="Mitreva M."/>
        </authorList>
    </citation>
    <scope>NUCLEOTIDE SEQUENCE [LARGE SCALE GENOMIC DNA]</scope>
</reference>
<dbReference type="GO" id="GO:0031902">
    <property type="term" value="C:late endosome membrane"/>
    <property type="evidence" value="ECO:0007669"/>
    <property type="project" value="UniProtKB-SubCell"/>
</dbReference>
<evidence type="ECO:0000256" key="6">
    <source>
        <dbReference type="SAM" id="MobiDB-lite"/>
    </source>
</evidence>
<dbReference type="AlphaFoldDB" id="A0A4E0RV54"/>
<evidence type="ECO:0000256" key="4">
    <source>
        <dbReference type="ARBA" id="ARBA00022833"/>
    </source>
</evidence>
<dbReference type="PROSITE" id="PS50089">
    <property type="entry name" value="ZF_RING_2"/>
    <property type="match status" value="1"/>
</dbReference>
<proteinExistence type="predicted"/>
<dbReference type="Proteomes" id="UP000230066">
    <property type="component" value="Unassembled WGS sequence"/>
</dbReference>
<keyword evidence="4" id="KW-0862">Zinc</keyword>
<feature type="domain" description="RING-type" evidence="7">
    <location>
        <begin position="973"/>
        <end position="1015"/>
    </location>
</feature>
<evidence type="ECO:0000256" key="2">
    <source>
        <dbReference type="ARBA" id="ARBA00022723"/>
    </source>
</evidence>
<feature type="compositionally biased region" description="Polar residues" evidence="6">
    <location>
        <begin position="247"/>
        <end position="277"/>
    </location>
</feature>
<dbReference type="PANTHER" id="PTHR23323">
    <property type="entry name" value="VACUOLAR PROTEIN SORTING-ASSOCIATED PROTEIN"/>
    <property type="match status" value="1"/>
</dbReference>
<dbReference type="GO" id="GO:0007032">
    <property type="term" value="P:endosome organization"/>
    <property type="evidence" value="ECO:0007669"/>
    <property type="project" value="TreeGrafter"/>
</dbReference>
<keyword evidence="9" id="KW-1185">Reference proteome</keyword>